<comment type="caution">
    <text evidence="2">The sequence shown here is derived from an EMBL/GenBank/DDBJ whole genome shotgun (WGS) entry which is preliminary data.</text>
</comment>
<dbReference type="InterPro" id="IPR035240">
    <property type="entry name" value="SprT_Zn_ribbon"/>
</dbReference>
<dbReference type="InterPro" id="IPR006640">
    <property type="entry name" value="SprT-like_domain"/>
</dbReference>
<protein>
    <submittedName>
        <fullName evidence="2">SprT family zinc-dependent metalloprotease</fullName>
    </submittedName>
</protein>
<dbReference type="Pfam" id="PF17283">
    <property type="entry name" value="Zn_ribbon_SprT"/>
    <property type="match status" value="1"/>
</dbReference>
<dbReference type="PANTHER" id="PTHR38773">
    <property type="entry name" value="PROTEIN SPRT"/>
    <property type="match status" value="1"/>
</dbReference>
<keyword evidence="2" id="KW-0378">Hydrolase</keyword>
<dbReference type="SMART" id="SM00731">
    <property type="entry name" value="SprT"/>
    <property type="match status" value="1"/>
</dbReference>
<feature type="domain" description="SprT-like" evidence="1">
    <location>
        <begin position="14"/>
        <end position="168"/>
    </location>
</feature>
<evidence type="ECO:0000313" key="2">
    <source>
        <dbReference type="EMBL" id="MBN7827585.1"/>
    </source>
</evidence>
<dbReference type="Proteomes" id="UP000664654">
    <property type="component" value="Unassembled WGS sequence"/>
</dbReference>
<dbReference type="RefSeq" id="WP_206575698.1">
    <property type="nucleotide sequence ID" value="NZ_JAFKCV010000020.1"/>
</dbReference>
<organism evidence="2 3">
    <name type="scientific">Bowmanella dokdonensis</name>
    <dbReference type="NCBI Taxonomy" id="751969"/>
    <lineage>
        <taxon>Bacteria</taxon>
        <taxon>Pseudomonadati</taxon>
        <taxon>Pseudomonadota</taxon>
        <taxon>Gammaproteobacteria</taxon>
        <taxon>Alteromonadales</taxon>
        <taxon>Alteromonadaceae</taxon>
        <taxon>Bowmanella</taxon>
    </lineage>
</organism>
<dbReference type="GO" id="GO:0008237">
    <property type="term" value="F:metallopeptidase activity"/>
    <property type="evidence" value="ECO:0007669"/>
    <property type="project" value="UniProtKB-KW"/>
</dbReference>
<gene>
    <name evidence="2" type="ORF">J0A66_20310</name>
</gene>
<proteinExistence type="predicted"/>
<reference evidence="2" key="1">
    <citation type="submission" date="2021-03" db="EMBL/GenBank/DDBJ databases">
        <title>novel species isolated from a fishpond in China.</title>
        <authorList>
            <person name="Lu H."/>
            <person name="Cai Z."/>
        </authorList>
    </citation>
    <scope>NUCLEOTIDE SEQUENCE</scope>
    <source>
        <strain evidence="2">JCM 30855</strain>
    </source>
</reference>
<evidence type="ECO:0000259" key="1">
    <source>
        <dbReference type="SMART" id="SM00731"/>
    </source>
</evidence>
<keyword evidence="2" id="KW-0482">Metalloprotease</keyword>
<dbReference type="Gene3D" id="3.30.2010.10">
    <property type="entry name" value="Metalloproteases ('zincins'), catalytic domain"/>
    <property type="match status" value="1"/>
</dbReference>
<keyword evidence="3" id="KW-1185">Reference proteome</keyword>
<dbReference type="PANTHER" id="PTHR38773:SF1">
    <property type="entry name" value="PROTEIN SPRT"/>
    <property type="match status" value="1"/>
</dbReference>
<dbReference type="GO" id="GO:0006950">
    <property type="term" value="P:response to stress"/>
    <property type="evidence" value="ECO:0007669"/>
    <property type="project" value="UniProtKB-ARBA"/>
</dbReference>
<evidence type="ECO:0000313" key="3">
    <source>
        <dbReference type="Proteomes" id="UP000664654"/>
    </source>
</evidence>
<keyword evidence="2" id="KW-0645">Protease</keyword>
<dbReference type="AlphaFoldDB" id="A0A939DRR3"/>
<accession>A0A939DRR3</accession>
<name>A0A939DRR3_9ALTE</name>
<dbReference type="NCBIfam" id="NF003421">
    <property type="entry name" value="PRK04860.1"/>
    <property type="match status" value="1"/>
</dbReference>
<dbReference type="Pfam" id="PF10263">
    <property type="entry name" value="SprT-like"/>
    <property type="match status" value="1"/>
</dbReference>
<dbReference type="EMBL" id="JAFKCV010000020">
    <property type="protein sequence ID" value="MBN7827585.1"/>
    <property type="molecule type" value="Genomic_DNA"/>
</dbReference>
<sequence length="168" mass="19526">MRLPSPIQLEQVQQRLDDCLALVQEQLKFTPPRPLLTFTQRGRIAGTARLQANEIRLNPVLLRDNLHEFLEEVIPHELCHLLVWQLHGRGTKARPVRPHGAQWKQLMWEVFGLKGSACHRMDVSKVQGRQFNYQCRCGPVKLSVRRHNRVQQGVTYICRHCRQSLQAA</sequence>